<evidence type="ECO:0000256" key="1">
    <source>
        <dbReference type="SAM" id="MobiDB-lite"/>
    </source>
</evidence>
<accession>A0A2R5G427</accession>
<dbReference type="Proteomes" id="UP000241890">
    <property type="component" value="Unassembled WGS sequence"/>
</dbReference>
<keyword evidence="3" id="KW-1185">Reference proteome</keyword>
<feature type="region of interest" description="Disordered" evidence="1">
    <location>
        <begin position="1"/>
        <end position="81"/>
    </location>
</feature>
<dbReference type="OrthoDB" id="10464889at2759"/>
<dbReference type="SUPFAM" id="SSF159245">
    <property type="entry name" value="AttH-like"/>
    <property type="match status" value="1"/>
</dbReference>
<feature type="compositionally biased region" description="Low complexity" evidence="1">
    <location>
        <begin position="37"/>
        <end position="57"/>
    </location>
</feature>
<dbReference type="AlphaFoldDB" id="A0A2R5G427"/>
<protein>
    <recommendedName>
        <fullName evidence="4">Aminoglycoside phosphotransferase domain-containing protein</fullName>
    </recommendedName>
</protein>
<dbReference type="EMBL" id="BEYU01000015">
    <property type="protein sequence ID" value="GBG25786.1"/>
    <property type="molecule type" value="Genomic_DNA"/>
</dbReference>
<name>A0A2R5G427_9STRA</name>
<sequence>MSDEETDFEVVRGYDEERADPRRRPGLATANANLGEAARGAARPAAGLQQEAQQQEQQQRRPPTAAGAHAPANKGKGASDVAAWQREATELLAKIKAQVPYVTAHANELMHAARAKLAAMGKLAELAKTARRPQGSSGNLFWLDDPTPQAPEHWQIALHALQATDALLALAAWKMGARVLALTMSGRLAGHIYMAQQQVVREHPGEGGLATTVWAVTSTLQRLLLRLARRWRQRTGLHLVALFLGHLQLLVWGLTYPRSVLGKVWRSFWMTARTLYVEAARKIRLQGTFALPSRAYPTKASEVNAQWLSKTLGHSVVRCEVSSNEAGASGADASATQVGDAGRAPEATSRDASFLSKECERLRLTVRYADSAADAEGSPLPEKFEMKLPVEHLPTKLRLRLQSAAQREIYFYTKVAPRATSGAGPLPSVETPRTFAAHFNELSSEFCLLFEDTSSLQSLSTSQGASWQQACSFATRYARFHAVHWRSSMDELDRDLALGWHASFEQGSFVHPLHATYSMRSTLSQIMENAQIAASVSAPLQRALRSFVDHWPVIQKELCKGPMTLIHANCQAENLLFPGAVQGAKADRPCHAGRKFDDVLDRLKVRWLSVNWQASSKGKGAIDLASFIGLNLDVASEPKSGDTCDRMLVAEYHKALAKALGQDGQKTLEAYSADDCWRDYRLCLFLVALTGLEMARDGNDPMLRRVIDALERTHAAEVLSDVLSRSTKPRVMSGALTTYRHVEDKMLARDRDGISMPGDRPGDAPVVIRSATPQDEPLCHILPSMLLTLKPGNEIAPGAGRRDAYDRWFLNGYSPDGKVFFAVALGFYPGRGAMDAAISVVLDGKQHNLRVSRHLGADTWPREELLGMHKGRMTVDSAVGPIRISIVKPLEEAKLEVIVPGKMEVSLTMRARFEPTMEPPYDSGVQGIGEFNYERFTQLVAWEGSIKLNGSRTLPVRNWWGSRDRSWGRRPHLDADRGATLNAARSALLSSLVVRHALNLALQPIAHKAPQFYWFWTPINVPNGGFTYHSQQRDDGSVENGAAHVFGDPFGPEHAPYGKVEAAGHSLEYQTSGARHFRTCTIIMVLQDGRRVTLTFEPVQPFFMSGVGYGHDSMSHGARLGPELVVQSDSILTELADRNHNLHLHVQEVCLVRCELYARDAGPKDAPLAVAHGISGAEQYVLGPHKPSGFVSVLDV</sequence>
<dbReference type="SUPFAM" id="SSF56112">
    <property type="entry name" value="Protein kinase-like (PK-like)"/>
    <property type="match status" value="1"/>
</dbReference>
<gene>
    <name evidence="2" type="ORF">FCC1311_020052</name>
</gene>
<proteinExistence type="predicted"/>
<dbReference type="InParanoid" id="A0A2R5G427"/>
<evidence type="ECO:0000313" key="3">
    <source>
        <dbReference type="Proteomes" id="UP000241890"/>
    </source>
</evidence>
<evidence type="ECO:0000313" key="2">
    <source>
        <dbReference type="EMBL" id="GBG25786.1"/>
    </source>
</evidence>
<comment type="caution">
    <text evidence="2">The sequence shown here is derived from an EMBL/GenBank/DDBJ whole genome shotgun (WGS) entry which is preliminary data.</text>
</comment>
<evidence type="ECO:0008006" key="4">
    <source>
        <dbReference type="Google" id="ProtNLM"/>
    </source>
</evidence>
<reference evidence="2 3" key="1">
    <citation type="submission" date="2017-12" db="EMBL/GenBank/DDBJ databases">
        <title>Sequencing, de novo assembly and annotation of complete genome of a new Thraustochytrid species, strain FCC1311.</title>
        <authorList>
            <person name="Sedici K."/>
            <person name="Godart F."/>
            <person name="Aiese Cigliano R."/>
            <person name="Sanseverino W."/>
            <person name="Barakat M."/>
            <person name="Ortet P."/>
            <person name="Marechal E."/>
            <person name="Cagnac O."/>
            <person name="Amato A."/>
        </authorList>
    </citation>
    <scope>NUCLEOTIDE SEQUENCE [LARGE SCALE GENOMIC DNA]</scope>
</reference>
<dbReference type="InterPro" id="IPR011009">
    <property type="entry name" value="Kinase-like_dom_sf"/>
</dbReference>
<feature type="compositionally biased region" description="Basic and acidic residues" evidence="1">
    <location>
        <begin position="9"/>
        <end position="23"/>
    </location>
</feature>
<feature type="region of interest" description="Disordered" evidence="1">
    <location>
        <begin position="327"/>
        <end position="352"/>
    </location>
</feature>
<organism evidence="2 3">
    <name type="scientific">Hondaea fermentalgiana</name>
    <dbReference type="NCBI Taxonomy" id="2315210"/>
    <lineage>
        <taxon>Eukaryota</taxon>
        <taxon>Sar</taxon>
        <taxon>Stramenopiles</taxon>
        <taxon>Bigyra</taxon>
        <taxon>Labyrinthulomycetes</taxon>
        <taxon>Thraustochytrida</taxon>
        <taxon>Thraustochytriidae</taxon>
        <taxon>Hondaea</taxon>
    </lineage>
</organism>